<gene>
    <name evidence="2" type="ORF">METZ01_LOCUS7984</name>
</gene>
<name>A0A381NKR7_9ZZZZ</name>
<sequence length="251" mass="28636">MVTSIAIVDNVENECWIIDVTPDFPKQLHLINEITNSSKPVKIAGVFLTHAHIGHYAGLIHLGHEVMGTNNIPVYAMPRMKNFLNNNGPWSQLITKKNIQIETILHESRIKINDQISVVPFLVPHRDEFSETVGYKIKGPNNSIMFIPDIDKWNMWDKNIISEVNSNDYLLLDGTFFDGNELPGRDMSQIPHPFVNESMELFKDLSLAEKDKIHFIHFNHTNPLNWSTSIESNLLIKEGFSLAKQGQIIIL</sequence>
<proteinExistence type="predicted"/>
<evidence type="ECO:0000259" key="1">
    <source>
        <dbReference type="Pfam" id="PF12706"/>
    </source>
</evidence>
<reference evidence="2" key="1">
    <citation type="submission" date="2018-05" db="EMBL/GenBank/DDBJ databases">
        <authorList>
            <person name="Lanie J.A."/>
            <person name="Ng W.-L."/>
            <person name="Kazmierczak K.M."/>
            <person name="Andrzejewski T.M."/>
            <person name="Davidsen T.M."/>
            <person name="Wayne K.J."/>
            <person name="Tettelin H."/>
            <person name="Glass J.I."/>
            <person name="Rusch D."/>
            <person name="Podicherti R."/>
            <person name="Tsui H.-C.T."/>
            <person name="Winkler M.E."/>
        </authorList>
    </citation>
    <scope>NUCLEOTIDE SEQUENCE</scope>
</reference>
<accession>A0A381NKR7</accession>
<dbReference type="Pfam" id="PF12706">
    <property type="entry name" value="Lactamase_B_2"/>
    <property type="match status" value="1"/>
</dbReference>
<feature type="domain" description="Metallo-beta-lactamase" evidence="1">
    <location>
        <begin position="18"/>
        <end position="215"/>
    </location>
</feature>
<organism evidence="2">
    <name type="scientific">marine metagenome</name>
    <dbReference type="NCBI Taxonomy" id="408172"/>
    <lineage>
        <taxon>unclassified sequences</taxon>
        <taxon>metagenomes</taxon>
        <taxon>ecological metagenomes</taxon>
    </lineage>
</organism>
<evidence type="ECO:0000313" key="2">
    <source>
        <dbReference type="EMBL" id="SUZ55130.1"/>
    </source>
</evidence>
<dbReference type="InterPro" id="IPR036866">
    <property type="entry name" value="RibonucZ/Hydroxyglut_hydro"/>
</dbReference>
<dbReference type="EMBL" id="UINC01000429">
    <property type="protein sequence ID" value="SUZ55130.1"/>
    <property type="molecule type" value="Genomic_DNA"/>
</dbReference>
<dbReference type="InterPro" id="IPR001279">
    <property type="entry name" value="Metallo-B-lactamas"/>
</dbReference>
<dbReference type="AlphaFoldDB" id="A0A381NKR7"/>
<dbReference type="Gene3D" id="3.60.15.10">
    <property type="entry name" value="Ribonuclease Z/Hydroxyacylglutathione hydrolase-like"/>
    <property type="match status" value="1"/>
</dbReference>
<dbReference type="SUPFAM" id="SSF56281">
    <property type="entry name" value="Metallo-hydrolase/oxidoreductase"/>
    <property type="match status" value="1"/>
</dbReference>
<protein>
    <recommendedName>
        <fullName evidence="1">Metallo-beta-lactamase domain-containing protein</fullName>
    </recommendedName>
</protein>